<reference evidence="1 2" key="1">
    <citation type="submission" date="2020-08" db="EMBL/GenBank/DDBJ databases">
        <title>Sequencing the genomes of 1000 actinobacteria strains.</title>
        <authorList>
            <person name="Klenk H.-P."/>
        </authorList>
    </citation>
    <scope>NUCLEOTIDE SEQUENCE [LARGE SCALE GENOMIC DNA]</scope>
    <source>
        <strain evidence="1 2">DSM 28967</strain>
    </source>
</reference>
<dbReference type="SUPFAM" id="SSF143100">
    <property type="entry name" value="TTHA1013/TTHA0281-like"/>
    <property type="match status" value="1"/>
</dbReference>
<evidence type="ECO:0000313" key="2">
    <source>
        <dbReference type="Proteomes" id="UP000549971"/>
    </source>
</evidence>
<proteinExistence type="predicted"/>
<gene>
    <name evidence="1" type="ORF">HDA39_003436</name>
</gene>
<evidence type="ECO:0000313" key="1">
    <source>
        <dbReference type="EMBL" id="MBB5836702.1"/>
    </source>
</evidence>
<dbReference type="InterPro" id="IPR035069">
    <property type="entry name" value="TTHA1013/TTHA0281-like"/>
</dbReference>
<keyword evidence="2" id="KW-1185">Reference proteome</keyword>
<name>A0A7W9MUY6_9ACTN</name>
<dbReference type="EMBL" id="JACHMY010000001">
    <property type="protein sequence ID" value="MBB5836702.1"/>
    <property type="molecule type" value="Genomic_DNA"/>
</dbReference>
<dbReference type="Gene3D" id="3.30.160.250">
    <property type="match status" value="1"/>
</dbReference>
<organism evidence="1 2">
    <name type="scientific">Kribbella italica</name>
    <dbReference type="NCBI Taxonomy" id="1540520"/>
    <lineage>
        <taxon>Bacteria</taxon>
        <taxon>Bacillati</taxon>
        <taxon>Actinomycetota</taxon>
        <taxon>Actinomycetes</taxon>
        <taxon>Propionibacteriales</taxon>
        <taxon>Kribbellaceae</taxon>
        <taxon>Kribbella</taxon>
    </lineage>
</organism>
<dbReference type="Proteomes" id="UP000549971">
    <property type="component" value="Unassembled WGS sequence"/>
</dbReference>
<dbReference type="AlphaFoldDB" id="A0A7W9MUY6"/>
<sequence length="69" mass="7368">MQREIHVPFKAEQDEDGVWAATAALTPDAFAHGQGPTREAAIEDLKEALALLAEEVGAPDQLVVTIEAD</sequence>
<protein>
    <submittedName>
        <fullName evidence="1">Putative RNase H-like HicB family nuclease</fullName>
    </submittedName>
</protein>
<comment type="caution">
    <text evidence="1">The sequence shown here is derived from an EMBL/GenBank/DDBJ whole genome shotgun (WGS) entry which is preliminary data.</text>
</comment>
<accession>A0A7W9MUY6</accession>
<dbReference type="RefSeq" id="WP_184796185.1">
    <property type="nucleotide sequence ID" value="NZ_JACHMY010000001.1"/>
</dbReference>